<dbReference type="PANTHER" id="PTHR43943:SF17">
    <property type="entry name" value="3-PHENYLPROPIONATE-DIHYDRODIOL_CINNAMIC ACID-DIHYDRODIOL DEHYDROGENASE"/>
    <property type="match status" value="1"/>
</dbReference>
<comment type="similarity">
    <text evidence="1">Belongs to the short-chain dehydrogenases/reductases (SDR) family.</text>
</comment>
<dbReference type="EMBL" id="QWLM01000002">
    <property type="protein sequence ID" value="RHW47521.1"/>
    <property type="molecule type" value="Genomic_DNA"/>
</dbReference>
<gene>
    <name evidence="4" type="ORF">D1832_02120</name>
</gene>
<evidence type="ECO:0000256" key="2">
    <source>
        <dbReference type="ARBA" id="ARBA00023002"/>
    </source>
</evidence>
<dbReference type="PRINTS" id="PR00081">
    <property type="entry name" value="GDHRDH"/>
</dbReference>
<dbReference type="SMART" id="SM00822">
    <property type="entry name" value="PKS_KR"/>
    <property type="match status" value="1"/>
</dbReference>
<dbReference type="PANTHER" id="PTHR43943">
    <property type="entry name" value="DEHYDROGENASE/REDUCTASE (SDR FAMILY) MEMBER 4"/>
    <property type="match status" value="1"/>
</dbReference>
<proteinExistence type="inferred from homology"/>
<evidence type="ECO:0000259" key="3">
    <source>
        <dbReference type="SMART" id="SM00822"/>
    </source>
</evidence>
<dbReference type="Gene3D" id="3.40.50.720">
    <property type="entry name" value="NAD(P)-binding Rossmann-like Domain"/>
    <property type="match status" value="1"/>
</dbReference>
<dbReference type="InterPro" id="IPR002347">
    <property type="entry name" value="SDR_fam"/>
</dbReference>
<dbReference type="AlphaFoldDB" id="A0A417ZA44"/>
<accession>A0A417ZA44</accession>
<dbReference type="RefSeq" id="WP_118912412.1">
    <property type="nucleotide sequence ID" value="NZ_CBCRVH010000002.1"/>
</dbReference>
<protein>
    <submittedName>
        <fullName evidence="4">SDR family oxidoreductase</fullName>
    </submittedName>
</protein>
<keyword evidence="2" id="KW-0560">Oxidoreductase</keyword>
<organism evidence="4 5">
    <name type="scientific">Dermacoccus abyssi</name>
    <dbReference type="NCBI Taxonomy" id="322596"/>
    <lineage>
        <taxon>Bacteria</taxon>
        <taxon>Bacillati</taxon>
        <taxon>Actinomycetota</taxon>
        <taxon>Actinomycetes</taxon>
        <taxon>Micrococcales</taxon>
        <taxon>Dermacoccaceae</taxon>
        <taxon>Dermacoccus</taxon>
    </lineage>
</organism>
<evidence type="ECO:0000256" key="1">
    <source>
        <dbReference type="ARBA" id="ARBA00006484"/>
    </source>
</evidence>
<dbReference type="SUPFAM" id="SSF51735">
    <property type="entry name" value="NAD(P)-binding Rossmann-fold domains"/>
    <property type="match status" value="1"/>
</dbReference>
<reference evidence="4 5" key="1">
    <citation type="submission" date="2018-08" db="EMBL/GenBank/DDBJ databases">
        <title>Whole genome sequence analysis of Dermacoccus abyssi bacteria isolated from Deep Mariana trench Micromonospora spp reveals genes involved in the environmental adaptation and production of secondary metabolites.</title>
        <authorList>
            <person name="Abdel-Mageed W.M."/>
            <person name="Lehri B."/>
            <person name="Nouioui I."/>
            <person name="Goodfellow I."/>
            <person name="Jaspars M."/>
            <person name="Karlyshev A."/>
        </authorList>
    </citation>
    <scope>NUCLEOTIDE SEQUENCE [LARGE SCALE GENOMIC DNA]</scope>
    <source>
        <strain evidence="4 5">MT1.1</strain>
    </source>
</reference>
<dbReference type="InterPro" id="IPR036291">
    <property type="entry name" value="NAD(P)-bd_dom_sf"/>
</dbReference>
<dbReference type="InterPro" id="IPR057326">
    <property type="entry name" value="KR_dom"/>
</dbReference>
<evidence type="ECO:0000313" key="5">
    <source>
        <dbReference type="Proteomes" id="UP000285376"/>
    </source>
</evidence>
<evidence type="ECO:0000313" key="4">
    <source>
        <dbReference type="EMBL" id="RHW47521.1"/>
    </source>
</evidence>
<dbReference type="GO" id="GO:0016491">
    <property type="term" value="F:oxidoreductase activity"/>
    <property type="evidence" value="ECO:0007669"/>
    <property type="project" value="UniProtKB-KW"/>
</dbReference>
<dbReference type="Pfam" id="PF13561">
    <property type="entry name" value="adh_short_C2"/>
    <property type="match status" value="1"/>
</dbReference>
<dbReference type="Proteomes" id="UP000285376">
    <property type="component" value="Unassembled WGS sequence"/>
</dbReference>
<comment type="caution">
    <text evidence="4">The sequence shown here is derived from an EMBL/GenBank/DDBJ whole genome shotgun (WGS) entry which is preliminary data.</text>
</comment>
<name>A0A417ZA44_9MICO</name>
<sequence length="256" mass="26257">MDCGLNGRTYIVTGASGGLGLATAKVLAADGADLVIASRDQERIDAAAEQLPTGANVRAVAADLADPQTPARLIAVAKESFGRLDGAVVSVGGPPAGKLGDTTEEQWRAAFDSVFLGGLRMARAVLDEPFEPEAQMAVTMVLSSSVKSPIPGLAISNGLRPGLAMAAKTLADEYGPRGGRVNVLLPGRIDTDRVRSLDAGSRDAEATRAKNEGAIPLGRYGTPEEFGRVAAFVTSPAASYLSGIAIPVDGGFLRAL</sequence>
<feature type="domain" description="Ketoreductase" evidence="3">
    <location>
        <begin position="8"/>
        <end position="179"/>
    </location>
</feature>